<feature type="transmembrane region" description="Helical" evidence="6">
    <location>
        <begin position="335"/>
        <end position="355"/>
    </location>
</feature>
<dbReference type="EMBL" id="CP003155">
    <property type="protein sequence ID" value="AEV28275.1"/>
    <property type="molecule type" value="Genomic_DNA"/>
</dbReference>
<evidence type="ECO:0000313" key="7">
    <source>
        <dbReference type="EMBL" id="AEV28275.1"/>
    </source>
</evidence>
<dbReference type="eggNOG" id="COG0795">
    <property type="taxonomic scope" value="Bacteria"/>
</dbReference>
<keyword evidence="3 6" id="KW-0812">Transmembrane</keyword>
<comment type="subcellular location">
    <subcellularLocation>
        <location evidence="1">Cell membrane</location>
        <topology evidence="1">Multi-pass membrane protein</topology>
    </subcellularLocation>
</comment>
<keyword evidence="8" id="KW-1185">Reference proteome</keyword>
<dbReference type="InterPro" id="IPR005495">
    <property type="entry name" value="LptG/LptF_permease"/>
</dbReference>
<dbReference type="GO" id="GO:0015920">
    <property type="term" value="P:lipopolysaccharide transport"/>
    <property type="evidence" value="ECO:0007669"/>
    <property type="project" value="TreeGrafter"/>
</dbReference>
<dbReference type="PANTHER" id="PTHR33529">
    <property type="entry name" value="SLR0882 PROTEIN-RELATED"/>
    <property type="match status" value="1"/>
</dbReference>
<dbReference type="STRING" id="158190.SpiGrapes_0417"/>
<evidence type="ECO:0000256" key="5">
    <source>
        <dbReference type="ARBA" id="ARBA00023136"/>
    </source>
</evidence>
<feature type="transmembrane region" description="Helical" evidence="6">
    <location>
        <begin position="277"/>
        <end position="298"/>
    </location>
</feature>
<dbReference type="PANTHER" id="PTHR33529:SF6">
    <property type="entry name" value="YJGP_YJGQ FAMILY PERMEASE"/>
    <property type="match status" value="1"/>
</dbReference>
<gene>
    <name evidence="7" type="ordered locus">SpiGrapes_0417</name>
</gene>
<dbReference type="Proteomes" id="UP000005632">
    <property type="component" value="Chromosome"/>
</dbReference>
<evidence type="ECO:0000256" key="2">
    <source>
        <dbReference type="ARBA" id="ARBA00022475"/>
    </source>
</evidence>
<feature type="transmembrane region" description="Helical" evidence="6">
    <location>
        <begin position="12"/>
        <end position="34"/>
    </location>
</feature>
<evidence type="ECO:0000256" key="3">
    <source>
        <dbReference type="ARBA" id="ARBA00022692"/>
    </source>
</evidence>
<feature type="transmembrane region" description="Helical" evidence="6">
    <location>
        <begin position="60"/>
        <end position="78"/>
    </location>
</feature>
<keyword evidence="2" id="KW-1003">Cell membrane</keyword>
<keyword evidence="4 6" id="KW-1133">Transmembrane helix</keyword>
<dbReference type="RefSeq" id="WP_014269124.1">
    <property type="nucleotide sequence ID" value="NC_016633.1"/>
</dbReference>
<evidence type="ECO:0000313" key="8">
    <source>
        <dbReference type="Proteomes" id="UP000005632"/>
    </source>
</evidence>
<evidence type="ECO:0000256" key="1">
    <source>
        <dbReference type="ARBA" id="ARBA00004651"/>
    </source>
</evidence>
<keyword evidence="5 6" id="KW-0472">Membrane</keyword>
<dbReference type="AlphaFoldDB" id="G8QW32"/>
<sequence>MRLLDKHIISTVAKVAFVALVLCTFMLVSVDLFANLDSYIQNDVPRLTIFKLSFLNIPEAALYALAPSLLFSATFFFSQLQANNEMICLYNAGISYKRIILPVLLLGVFFSIANFAVNELFAIPFSRQRAVMEDDLFGLTSTYDNRNITLSDLQGGFVIHASHYSDERKRISNVVLVLQSPDGALSKRIDAPSATWDASLGYWIFKDATIHSVVNDPFTIETVQQNSYSNPSIDLEPNLFRNFSTNIKTMELGTAVRFLKRIRLLDPSKWNTYATDFANRIFGCFSPLILLFIACTISYKYKKNVLLFSIIMSLCIAVIYYVMQMLSLILAKQGVIGPVWGMAIPMIMIVCIAVLERLISN</sequence>
<dbReference type="HOGENOM" id="CLU_028799_3_2_12"/>
<accession>G8QW32</accession>
<dbReference type="GO" id="GO:0043190">
    <property type="term" value="C:ATP-binding cassette (ABC) transporter complex"/>
    <property type="evidence" value="ECO:0007669"/>
    <property type="project" value="TreeGrafter"/>
</dbReference>
<protein>
    <submittedName>
        <fullName evidence="7">Putative permease</fullName>
    </submittedName>
</protein>
<feature type="transmembrane region" description="Helical" evidence="6">
    <location>
        <begin position="99"/>
        <end position="117"/>
    </location>
</feature>
<feature type="transmembrane region" description="Helical" evidence="6">
    <location>
        <begin position="305"/>
        <end position="323"/>
    </location>
</feature>
<proteinExistence type="predicted"/>
<organism evidence="7 8">
    <name type="scientific">Sphaerochaeta pleomorpha (strain ATCC BAA-1885 / DSM 22778 / Grapes)</name>
    <dbReference type="NCBI Taxonomy" id="158190"/>
    <lineage>
        <taxon>Bacteria</taxon>
        <taxon>Pseudomonadati</taxon>
        <taxon>Spirochaetota</taxon>
        <taxon>Spirochaetia</taxon>
        <taxon>Spirochaetales</taxon>
        <taxon>Sphaerochaetaceae</taxon>
        <taxon>Sphaerochaeta</taxon>
    </lineage>
</organism>
<dbReference type="KEGG" id="sgp:SpiGrapes_0417"/>
<reference evidence="7 8" key="1">
    <citation type="submission" date="2011-11" db="EMBL/GenBank/DDBJ databases">
        <title>Complete sequence of Spirochaeta sp. grapes.</title>
        <authorList>
            <consortium name="US DOE Joint Genome Institute"/>
            <person name="Lucas S."/>
            <person name="Han J."/>
            <person name="Lapidus A."/>
            <person name="Cheng J.-F."/>
            <person name="Goodwin L."/>
            <person name="Pitluck S."/>
            <person name="Peters L."/>
            <person name="Ovchinnikova G."/>
            <person name="Munk A.C."/>
            <person name="Detter J.C."/>
            <person name="Han C."/>
            <person name="Tapia R."/>
            <person name="Land M."/>
            <person name="Hauser L."/>
            <person name="Kyrpides N."/>
            <person name="Ivanova N."/>
            <person name="Pagani I."/>
            <person name="Ritalahtilisa K."/>
            <person name="Loeffler F."/>
            <person name="Woyke T."/>
        </authorList>
    </citation>
    <scope>NUCLEOTIDE SEQUENCE [LARGE SCALE GENOMIC DNA]</scope>
    <source>
        <strain evidence="8">ATCC BAA-1885 / DSM 22778 / Grapes</strain>
    </source>
</reference>
<dbReference type="OrthoDB" id="369108at2"/>
<evidence type="ECO:0000256" key="4">
    <source>
        <dbReference type="ARBA" id="ARBA00022989"/>
    </source>
</evidence>
<dbReference type="Pfam" id="PF03739">
    <property type="entry name" value="LptF_LptG"/>
    <property type="match status" value="1"/>
</dbReference>
<name>G8QW32_SPHPG</name>
<evidence type="ECO:0000256" key="6">
    <source>
        <dbReference type="SAM" id="Phobius"/>
    </source>
</evidence>